<proteinExistence type="predicted"/>
<dbReference type="RefSeq" id="WP_028070150.1">
    <property type="nucleotide sequence ID" value="NZ_CP141191.1"/>
</dbReference>
<dbReference type="SUPFAM" id="SSF46785">
    <property type="entry name" value="Winged helix' DNA-binding domain"/>
    <property type="match status" value="1"/>
</dbReference>
<dbReference type="PANTHER" id="PTHR33164">
    <property type="entry name" value="TRANSCRIPTIONAL REGULATOR, MARR FAMILY"/>
    <property type="match status" value="1"/>
</dbReference>
<dbReference type="InterPro" id="IPR039422">
    <property type="entry name" value="MarR/SlyA-like"/>
</dbReference>
<dbReference type="InterPro" id="IPR036390">
    <property type="entry name" value="WH_DNA-bd_sf"/>
</dbReference>
<dbReference type="Pfam" id="PF12802">
    <property type="entry name" value="MarR_2"/>
    <property type="match status" value="1"/>
</dbReference>
<dbReference type="GO" id="GO:0003700">
    <property type="term" value="F:DNA-binding transcription factor activity"/>
    <property type="evidence" value="ECO:0007669"/>
    <property type="project" value="InterPro"/>
</dbReference>
<sequence length="218" mass="25532">MKYTLLKEVLALLERFEYENLNERYPNNAEGFRQWVGDSDRGLIEEPDWEGKEKGRSPESVISTLIVHMNRFAKSYSKAAIWGSEFSTQEEFIYLIVLRSFGEMTKMELIKRNIHEKPVGMAIINRLIKQGWVAQQDSETDRRSKMIHITDKGLLALDGRMEKIRHATQLVTGDLTYIEKMELIRLLNKLSDFHQAIYERSILTEKLLEEVKVKPLKE</sequence>
<evidence type="ECO:0000259" key="1">
    <source>
        <dbReference type="PROSITE" id="PS50995"/>
    </source>
</evidence>
<dbReference type="InterPro" id="IPR036388">
    <property type="entry name" value="WH-like_DNA-bd_sf"/>
</dbReference>
<dbReference type="GO" id="GO:0006950">
    <property type="term" value="P:response to stress"/>
    <property type="evidence" value="ECO:0007669"/>
    <property type="project" value="TreeGrafter"/>
</dbReference>
<gene>
    <name evidence="2" type="ORF">NCTC11429_00227</name>
</gene>
<dbReference type="GeneID" id="78461052"/>
<dbReference type="PANTHER" id="PTHR33164:SF43">
    <property type="entry name" value="HTH-TYPE TRANSCRIPTIONAL REPRESSOR YETL"/>
    <property type="match status" value="1"/>
</dbReference>
<protein>
    <submittedName>
        <fullName evidence="2">Homoprotocatechuate degradation operon regulator, HpaR</fullName>
    </submittedName>
</protein>
<dbReference type="Proteomes" id="UP000308196">
    <property type="component" value="Chromosome"/>
</dbReference>
<organism evidence="2 3">
    <name type="scientific">Sphingobacterium thalpophilum</name>
    <dbReference type="NCBI Taxonomy" id="259"/>
    <lineage>
        <taxon>Bacteria</taxon>
        <taxon>Pseudomonadati</taxon>
        <taxon>Bacteroidota</taxon>
        <taxon>Sphingobacteriia</taxon>
        <taxon>Sphingobacteriales</taxon>
        <taxon>Sphingobacteriaceae</taxon>
        <taxon>Sphingobacterium</taxon>
    </lineage>
</organism>
<reference evidence="2 3" key="1">
    <citation type="submission" date="2019-05" db="EMBL/GenBank/DDBJ databases">
        <authorList>
            <consortium name="Pathogen Informatics"/>
        </authorList>
    </citation>
    <scope>NUCLEOTIDE SEQUENCE [LARGE SCALE GENOMIC DNA]</scope>
    <source>
        <strain evidence="2 3">NCTC11429</strain>
    </source>
</reference>
<dbReference type="Gene3D" id="1.10.10.10">
    <property type="entry name" value="Winged helix-like DNA-binding domain superfamily/Winged helix DNA-binding domain"/>
    <property type="match status" value="1"/>
</dbReference>
<dbReference type="KEGG" id="stha:NCTC11429_00227"/>
<dbReference type="PROSITE" id="PS50995">
    <property type="entry name" value="HTH_MARR_2"/>
    <property type="match status" value="1"/>
</dbReference>
<dbReference type="PRINTS" id="PR00598">
    <property type="entry name" value="HTHMARR"/>
</dbReference>
<name>A0A4V6KNC9_9SPHI</name>
<dbReference type="EMBL" id="LR590484">
    <property type="protein sequence ID" value="VTR28568.1"/>
    <property type="molecule type" value="Genomic_DNA"/>
</dbReference>
<feature type="domain" description="HTH marR-type" evidence="1">
    <location>
        <begin position="59"/>
        <end position="192"/>
    </location>
</feature>
<dbReference type="AlphaFoldDB" id="A0A4V6KNC9"/>
<accession>A0A4V6KNC9</accession>
<evidence type="ECO:0000313" key="3">
    <source>
        <dbReference type="Proteomes" id="UP000308196"/>
    </source>
</evidence>
<evidence type="ECO:0000313" key="2">
    <source>
        <dbReference type="EMBL" id="VTR28568.1"/>
    </source>
</evidence>
<dbReference type="SMART" id="SM00347">
    <property type="entry name" value="HTH_MARR"/>
    <property type="match status" value="1"/>
</dbReference>
<dbReference type="STRING" id="1123265.GCA_000686625_03382"/>
<dbReference type="InterPro" id="IPR000835">
    <property type="entry name" value="HTH_MarR-typ"/>
</dbReference>